<evidence type="ECO:0000313" key="2">
    <source>
        <dbReference type="EMBL" id="CAG9765050.1"/>
    </source>
</evidence>
<dbReference type="Proteomes" id="UP001152799">
    <property type="component" value="Chromosome 2"/>
</dbReference>
<dbReference type="AlphaFoldDB" id="A0A9N9QMH5"/>
<organism evidence="2 3">
    <name type="scientific">Ceutorhynchus assimilis</name>
    <name type="common">cabbage seed weevil</name>
    <dbReference type="NCBI Taxonomy" id="467358"/>
    <lineage>
        <taxon>Eukaryota</taxon>
        <taxon>Metazoa</taxon>
        <taxon>Ecdysozoa</taxon>
        <taxon>Arthropoda</taxon>
        <taxon>Hexapoda</taxon>
        <taxon>Insecta</taxon>
        <taxon>Pterygota</taxon>
        <taxon>Neoptera</taxon>
        <taxon>Endopterygota</taxon>
        <taxon>Coleoptera</taxon>
        <taxon>Polyphaga</taxon>
        <taxon>Cucujiformia</taxon>
        <taxon>Curculionidae</taxon>
        <taxon>Ceutorhynchinae</taxon>
        <taxon>Ceutorhynchus</taxon>
    </lineage>
</organism>
<feature type="region of interest" description="Disordered" evidence="1">
    <location>
        <begin position="103"/>
        <end position="132"/>
    </location>
</feature>
<evidence type="ECO:0000256" key="1">
    <source>
        <dbReference type="SAM" id="MobiDB-lite"/>
    </source>
</evidence>
<accession>A0A9N9QMH5</accession>
<gene>
    <name evidence="2" type="ORF">CEUTPL_LOCUS5669</name>
</gene>
<name>A0A9N9QMH5_9CUCU</name>
<dbReference type="EMBL" id="OU892278">
    <property type="protein sequence ID" value="CAG9765050.1"/>
    <property type="molecule type" value="Genomic_DNA"/>
</dbReference>
<protein>
    <submittedName>
        <fullName evidence="2">Uncharacterized protein</fullName>
    </submittedName>
</protein>
<feature type="compositionally biased region" description="Acidic residues" evidence="1">
    <location>
        <begin position="103"/>
        <end position="118"/>
    </location>
</feature>
<proteinExistence type="predicted"/>
<evidence type="ECO:0000313" key="3">
    <source>
        <dbReference type="Proteomes" id="UP001152799"/>
    </source>
</evidence>
<keyword evidence="3" id="KW-1185">Reference proteome</keyword>
<sequence>MSKIGLRIVDLVSNISSVRIENEHHYTKVDVIVENIESAAEQGNAENSSSNSELTVVAVNDTTPSPEHSSGKSALIISEMTELINIPMEKYNRSEDDNNEIISSEEENQTIIADGEEFEPLKSRKRKPKVNDYSKRNEMKKLRNLKKKIDNVFVETKRSRQEDISNEDNVNVEEGEREKVSQPFLLNTFGISHQDVKTVAAKLNISENSVVTIDGDNRGRNYITKTCISQRQELLVKDQINSFEAVESHYSRKDSSKKYLPGVIEYFKNVQTVYGLL</sequence>
<reference evidence="2" key="1">
    <citation type="submission" date="2022-01" db="EMBL/GenBank/DDBJ databases">
        <authorList>
            <person name="King R."/>
        </authorList>
    </citation>
    <scope>NUCLEOTIDE SEQUENCE</scope>
</reference>